<organism evidence="3">
    <name type="scientific">Naegleria gruberi</name>
    <name type="common">Amoeba</name>
    <dbReference type="NCBI Taxonomy" id="5762"/>
    <lineage>
        <taxon>Eukaryota</taxon>
        <taxon>Discoba</taxon>
        <taxon>Heterolobosea</taxon>
        <taxon>Tetramitia</taxon>
        <taxon>Eutetramitia</taxon>
        <taxon>Vahlkampfiidae</taxon>
        <taxon>Naegleria</taxon>
    </lineage>
</organism>
<proteinExistence type="predicted"/>
<dbReference type="RefSeq" id="XP_002671881.1">
    <property type="nucleotide sequence ID" value="XM_002671835.1"/>
</dbReference>
<evidence type="ECO:0000313" key="2">
    <source>
        <dbReference type="EMBL" id="EFC39137.1"/>
    </source>
</evidence>
<dbReference type="Proteomes" id="UP000006671">
    <property type="component" value="Unassembled WGS sequence"/>
</dbReference>
<gene>
    <name evidence="2" type="ORF">NAEGRDRAFT_73082</name>
</gene>
<dbReference type="AlphaFoldDB" id="D2VVN5"/>
<dbReference type="SMART" id="SM00584">
    <property type="entry name" value="TLDc"/>
    <property type="match status" value="1"/>
</dbReference>
<dbReference type="GeneID" id="8858108"/>
<evidence type="ECO:0000259" key="1">
    <source>
        <dbReference type="PROSITE" id="PS51886"/>
    </source>
</evidence>
<dbReference type="InterPro" id="IPR006571">
    <property type="entry name" value="TLDc_dom"/>
</dbReference>
<dbReference type="Pfam" id="PF07534">
    <property type="entry name" value="TLD"/>
    <property type="match status" value="1"/>
</dbReference>
<reference evidence="2 3" key="1">
    <citation type="journal article" date="2010" name="Cell">
        <title>The genome of Naegleria gruberi illuminates early eukaryotic versatility.</title>
        <authorList>
            <person name="Fritz-Laylin L.K."/>
            <person name="Prochnik S.E."/>
            <person name="Ginger M.L."/>
            <person name="Dacks J.B."/>
            <person name="Carpenter M.L."/>
            <person name="Field M.C."/>
            <person name="Kuo A."/>
            <person name="Paredez A."/>
            <person name="Chapman J."/>
            <person name="Pham J."/>
            <person name="Shu S."/>
            <person name="Neupane R."/>
            <person name="Cipriano M."/>
            <person name="Mancuso J."/>
            <person name="Tu H."/>
            <person name="Salamov A."/>
            <person name="Lindquist E."/>
            <person name="Shapiro H."/>
            <person name="Lucas S."/>
            <person name="Grigoriev I.V."/>
            <person name="Cande W.Z."/>
            <person name="Fulton C."/>
            <person name="Rokhsar D.S."/>
            <person name="Dawson S.C."/>
        </authorList>
    </citation>
    <scope>NUCLEOTIDE SEQUENCE [LARGE SCALE GENOMIC DNA]</scope>
    <source>
        <strain evidence="2 3">NEG-M</strain>
    </source>
</reference>
<dbReference type="KEGG" id="ngr:NAEGRDRAFT_73082"/>
<name>D2VVN5_NAEGR</name>
<feature type="domain" description="TLDc" evidence="1">
    <location>
        <begin position="47"/>
        <end position="221"/>
    </location>
</feature>
<dbReference type="OrthoDB" id="25620at2759"/>
<keyword evidence="3" id="KW-1185">Reference proteome</keyword>
<protein>
    <submittedName>
        <fullName evidence="2">Predicted protein</fullName>
    </submittedName>
</protein>
<dbReference type="VEuPathDB" id="AmoebaDB:NAEGRDRAFT_73082"/>
<sequence>MSIVNHVMEDELKEEYEGESIIIKLDHHFGSAKLTNFYRTISKNNSKLLNYHQFHQLFRGKELNTFKPPQLLYRASRDGFSLKSFHKYCDDHFKVVIIVKSKAGDLFGGYTTKNLRLDGDRNVNDDELFTFRFENDKFYAFRLQPVYRDHALYRYEESDAPYLFAFGYCFWVCPNANCQISSGSHQTECYILEECKLPNSNTRYFGNTNFLVEDLEVHKITY</sequence>
<dbReference type="InParanoid" id="D2VVN5"/>
<dbReference type="PROSITE" id="PS51886">
    <property type="entry name" value="TLDC"/>
    <property type="match status" value="1"/>
</dbReference>
<evidence type="ECO:0000313" key="3">
    <source>
        <dbReference type="Proteomes" id="UP000006671"/>
    </source>
</evidence>
<dbReference type="EMBL" id="GG738902">
    <property type="protein sequence ID" value="EFC39137.1"/>
    <property type="molecule type" value="Genomic_DNA"/>
</dbReference>
<accession>D2VVN5</accession>